<dbReference type="GO" id="GO:1901981">
    <property type="term" value="F:phosphatidylinositol phosphate binding"/>
    <property type="evidence" value="ECO:0007669"/>
    <property type="project" value="TreeGrafter"/>
</dbReference>
<gene>
    <name evidence="1" type="ORF">F7725_000573</name>
</gene>
<organism evidence="1 2">
    <name type="scientific">Dissostichus mawsoni</name>
    <name type="common">Antarctic cod</name>
    <dbReference type="NCBI Taxonomy" id="36200"/>
    <lineage>
        <taxon>Eukaryota</taxon>
        <taxon>Metazoa</taxon>
        <taxon>Chordata</taxon>
        <taxon>Craniata</taxon>
        <taxon>Vertebrata</taxon>
        <taxon>Euteleostomi</taxon>
        <taxon>Actinopterygii</taxon>
        <taxon>Neopterygii</taxon>
        <taxon>Teleostei</taxon>
        <taxon>Neoteleostei</taxon>
        <taxon>Acanthomorphata</taxon>
        <taxon>Eupercaria</taxon>
        <taxon>Perciformes</taxon>
        <taxon>Notothenioidei</taxon>
        <taxon>Nototheniidae</taxon>
        <taxon>Dissostichus</taxon>
    </lineage>
</organism>
<dbReference type="Proteomes" id="UP000518266">
    <property type="component" value="Unassembled WGS sequence"/>
</dbReference>
<keyword evidence="2" id="KW-1185">Reference proteome</keyword>
<dbReference type="GO" id="GO:1901612">
    <property type="term" value="F:cardiolipin binding"/>
    <property type="evidence" value="ECO:0007669"/>
    <property type="project" value="InterPro"/>
</dbReference>
<proteinExistence type="predicted"/>
<dbReference type="GO" id="GO:0061158">
    <property type="term" value="P:3'-UTR-mediated mRNA destabilization"/>
    <property type="evidence" value="ECO:0007669"/>
    <property type="project" value="TreeGrafter"/>
</dbReference>
<dbReference type="GO" id="GO:0001786">
    <property type="term" value="F:phosphatidylserine binding"/>
    <property type="evidence" value="ECO:0007669"/>
    <property type="project" value="TreeGrafter"/>
</dbReference>
<protein>
    <submittedName>
        <fullName evidence="1">Uncharacterized protein</fullName>
    </submittedName>
</protein>
<dbReference type="InterPro" id="IPR042835">
    <property type="entry name" value="PLEKHN1"/>
</dbReference>
<dbReference type="GO" id="GO:0070300">
    <property type="term" value="F:phosphatidic acid binding"/>
    <property type="evidence" value="ECO:0007669"/>
    <property type="project" value="TreeGrafter"/>
</dbReference>
<dbReference type="GO" id="GO:0031966">
    <property type="term" value="C:mitochondrial membrane"/>
    <property type="evidence" value="ECO:0007669"/>
    <property type="project" value="TreeGrafter"/>
</dbReference>
<comment type="caution">
    <text evidence="1">The sequence shown here is derived from an EMBL/GenBank/DDBJ whole genome shotgun (WGS) entry which is preliminary data.</text>
</comment>
<evidence type="ECO:0000313" key="1">
    <source>
        <dbReference type="EMBL" id="KAF3860318.1"/>
    </source>
</evidence>
<dbReference type="GO" id="GO:0005856">
    <property type="term" value="C:cytoskeleton"/>
    <property type="evidence" value="ECO:0007669"/>
    <property type="project" value="TreeGrafter"/>
</dbReference>
<dbReference type="EMBL" id="JAAKFY010000002">
    <property type="protein sequence ID" value="KAF3860318.1"/>
    <property type="molecule type" value="Genomic_DNA"/>
</dbReference>
<dbReference type="AlphaFoldDB" id="A0A7J5ZJ22"/>
<dbReference type="PANTHER" id="PTHR46882:SF1">
    <property type="entry name" value="PLECKSTRIN HOMOLOGY DOMAIN-CONTAINING FAMILY N MEMBER 1"/>
    <property type="match status" value="1"/>
</dbReference>
<accession>A0A7J5ZJ22</accession>
<dbReference type="GO" id="GO:0001666">
    <property type="term" value="P:response to hypoxia"/>
    <property type="evidence" value="ECO:0007669"/>
    <property type="project" value="TreeGrafter"/>
</dbReference>
<reference evidence="1 2" key="1">
    <citation type="submission" date="2020-03" db="EMBL/GenBank/DDBJ databases">
        <title>Dissostichus mawsoni Genome sequencing and assembly.</title>
        <authorList>
            <person name="Park H."/>
        </authorList>
    </citation>
    <scope>NUCLEOTIDE SEQUENCE [LARGE SCALE GENOMIC DNA]</scope>
    <source>
        <strain evidence="1">DM0001</strain>
        <tissue evidence="1">Muscle</tissue>
    </source>
</reference>
<feature type="non-terminal residue" evidence="1">
    <location>
        <position position="119"/>
    </location>
</feature>
<name>A0A7J5ZJ22_DISMA</name>
<evidence type="ECO:0000313" key="2">
    <source>
        <dbReference type="Proteomes" id="UP000518266"/>
    </source>
</evidence>
<dbReference type="PANTHER" id="PTHR46882">
    <property type="entry name" value="PLECKSTRIN HOMOLOGY DOMAIN-CONTAINING FAMILY N MEMBER 1"/>
    <property type="match status" value="1"/>
</dbReference>
<sequence>QGEHCTLGLHSYITEGVQFAFKASKSPTEHGSMGSSMSCVPQNNLRYSSKSFIRRNSSRLFRKKHPQEGQEKSNSIINILCTVTPRKEMHYKDLQTIDNIKWDPPFPYDPVAGRRAASM</sequence>
<dbReference type="GO" id="GO:0043065">
    <property type="term" value="P:positive regulation of apoptotic process"/>
    <property type="evidence" value="ECO:0007669"/>
    <property type="project" value="InterPro"/>
</dbReference>